<comment type="caution">
    <text evidence="1">The sequence shown here is derived from an EMBL/GenBank/DDBJ whole genome shotgun (WGS) entry which is preliminary data.</text>
</comment>
<accession>A0A9Q3DD66</accession>
<keyword evidence="2" id="KW-1185">Reference proteome</keyword>
<gene>
    <name evidence="1" type="ORF">O181_038358</name>
</gene>
<dbReference type="Proteomes" id="UP000765509">
    <property type="component" value="Unassembled WGS sequence"/>
</dbReference>
<evidence type="ECO:0000313" key="1">
    <source>
        <dbReference type="EMBL" id="MBW0498643.1"/>
    </source>
</evidence>
<protein>
    <submittedName>
        <fullName evidence="1">Uncharacterized protein</fullName>
    </submittedName>
</protein>
<dbReference type="EMBL" id="AVOT02014825">
    <property type="protein sequence ID" value="MBW0498643.1"/>
    <property type="molecule type" value="Genomic_DNA"/>
</dbReference>
<proteinExistence type="predicted"/>
<sequence length="251" mass="28382">MDDIQIFPKASELFKNLARIPVNRKAEPTLQPRTGRCWKLGSIQLCRKRRFTIFTPCPKTACNRKLTFGRNPDSDTVRKLATESLPKSRHLCLTDRSHGLYDAPTWSRSGVTNLAMNARCPELWLPMTDQISPIIDRCNQNSCWLDLGSDVDGRMLPDTGQEGKHPLERAPSHPWWCTLAILDMFMLLVSPSPKLRRSTKLRGLSLSLDTRIWSSRDKAEQSLIHCSCPSSAIPNDNEQKICGKKVKADLA</sequence>
<name>A0A9Q3DD66_9BASI</name>
<reference evidence="1" key="1">
    <citation type="submission" date="2021-03" db="EMBL/GenBank/DDBJ databases">
        <title>Draft genome sequence of rust myrtle Austropuccinia psidii MF-1, a brazilian biotype.</title>
        <authorList>
            <person name="Quecine M.C."/>
            <person name="Pachon D.M.R."/>
            <person name="Bonatelli M.L."/>
            <person name="Correr F.H."/>
            <person name="Franceschini L.M."/>
            <person name="Leite T.F."/>
            <person name="Margarido G.R.A."/>
            <person name="Almeida C.A."/>
            <person name="Ferrarezi J.A."/>
            <person name="Labate C.A."/>
        </authorList>
    </citation>
    <scope>NUCLEOTIDE SEQUENCE</scope>
    <source>
        <strain evidence="1">MF-1</strain>
    </source>
</reference>
<organism evidence="1 2">
    <name type="scientific">Austropuccinia psidii MF-1</name>
    <dbReference type="NCBI Taxonomy" id="1389203"/>
    <lineage>
        <taxon>Eukaryota</taxon>
        <taxon>Fungi</taxon>
        <taxon>Dikarya</taxon>
        <taxon>Basidiomycota</taxon>
        <taxon>Pucciniomycotina</taxon>
        <taxon>Pucciniomycetes</taxon>
        <taxon>Pucciniales</taxon>
        <taxon>Sphaerophragmiaceae</taxon>
        <taxon>Austropuccinia</taxon>
    </lineage>
</organism>
<evidence type="ECO:0000313" key="2">
    <source>
        <dbReference type="Proteomes" id="UP000765509"/>
    </source>
</evidence>
<dbReference type="AlphaFoldDB" id="A0A9Q3DD66"/>